<proteinExistence type="inferred from homology"/>
<evidence type="ECO:0000256" key="7">
    <source>
        <dbReference type="ARBA" id="ARBA00023288"/>
    </source>
</evidence>
<dbReference type="InterPro" id="IPR038501">
    <property type="entry name" value="Spore_GerAC_C_sf"/>
</dbReference>
<evidence type="ECO:0000256" key="2">
    <source>
        <dbReference type="ARBA" id="ARBA00007886"/>
    </source>
</evidence>
<protein>
    <submittedName>
        <fullName evidence="10">Ger(X)C family spore germination protein</fullName>
    </submittedName>
</protein>
<sequence>MSVRARLLFVSRLVSFLGVASLLLTGCWDSRELNQLGFTAATAIDYKEGRWDFSYQIVVPSAISPISVSGASKLPVTVYSTQGKTIREATWRTALESSRNPYFPHNRVIIVSSAAARQGLSTLIDVYLRSTESRETVSVLITDGDARQVLNQLMQLQIIPGDGIEEMISEEAKALSSLPNVKMYDLALELLGTAKSAVLPEIVVTGPPGVTNPDELSRTNLSSQIKLGRLAVLHQDKLVGWVAQQDALGVSFIRNKVHSAVFPFKCEERSRDIDSAFRITHTKTRLTPHKKGEHFIIEIEVKGKGELMETNCPVDLNEPNTIRMMEEQLEKEIVDKIQNSWVAVKKLKTDVVGFADLIHRKYPKEWKRIGPEWQTEFLQTEIRPKAEITIKRVGLIGKSFKLQSEKDG</sequence>
<evidence type="ECO:0000256" key="1">
    <source>
        <dbReference type="ARBA" id="ARBA00004635"/>
    </source>
</evidence>
<keyword evidence="5" id="KW-0472">Membrane</keyword>
<keyword evidence="7" id="KW-0449">Lipoprotein</keyword>
<dbReference type="Pfam" id="PF25198">
    <property type="entry name" value="Spore_GerAC_N"/>
    <property type="match status" value="1"/>
</dbReference>
<comment type="caution">
    <text evidence="10">The sequence shown here is derived from an EMBL/GenBank/DDBJ whole genome shotgun (WGS) entry which is preliminary data.</text>
</comment>
<keyword evidence="11" id="KW-1185">Reference proteome</keyword>
<dbReference type="InterPro" id="IPR057336">
    <property type="entry name" value="GerAC_N"/>
</dbReference>
<dbReference type="GO" id="GO:0016020">
    <property type="term" value="C:membrane"/>
    <property type="evidence" value="ECO:0007669"/>
    <property type="project" value="UniProtKB-SubCell"/>
</dbReference>
<keyword evidence="4" id="KW-0732">Signal</keyword>
<feature type="domain" description="Spore germination GerAC-like C-terminal" evidence="8">
    <location>
        <begin position="230"/>
        <end position="394"/>
    </location>
</feature>
<dbReference type="PROSITE" id="PS51257">
    <property type="entry name" value="PROKAR_LIPOPROTEIN"/>
    <property type="match status" value="1"/>
</dbReference>
<evidence type="ECO:0000256" key="5">
    <source>
        <dbReference type="ARBA" id="ARBA00023136"/>
    </source>
</evidence>
<keyword evidence="6" id="KW-0564">Palmitate</keyword>
<evidence type="ECO:0000313" key="10">
    <source>
        <dbReference type="EMBL" id="RAP77014.1"/>
    </source>
</evidence>
<organism evidence="10 11">
    <name type="scientific">Paenibacillus montanisoli</name>
    <dbReference type="NCBI Taxonomy" id="2081970"/>
    <lineage>
        <taxon>Bacteria</taxon>
        <taxon>Bacillati</taxon>
        <taxon>Bacillota</taxon>
        <taxon>Bacilli</taxon>
        <taxon>Bacillales</taxon>
        <taxon>Paenibacillaceae</taxon>
        <taxon>Paenibacillus</taxon>
    </lineage>
</organism>
<dbReference type="InterPro" id="IPR008844">
    <property type="entry name" value="Spore_GerAC-like"/>
</dbReference>
<dbReference type="InterPro" id="IPR046953">
    <property type="entry name" value="Spore_GerAC-like_C"/>
</dbReference>
<dbReference type="Proteomes" id="UP000249260">
    <property type="component" value="Unassembled WGS sequence"/>
</dbReference>
<dbReference type="PANTHER" id="PTHR35789">
    <property type="entry name" value="SPORE GERMINATION PROTEIN B3"/>
    <property type="match status" value="1"/>
</dbReference>
<evidence type="ECO:0000256" key="6">
    <source>
        <dbReference type="ARBA" id="ARBA00023139"/>
    </source>
</evidence>
<dbReference type="AlphaFoldDB" id="A0A328U9W0"/>
<accession>A0A328U9W0</accession>
<reference evidence="10 11" key="1">
    <citation type="submission" date="2018-06" db="EMBL/GenBank/DDBJ databases">
        <title>Paenibacillus montanisoli sp. nov., isolated from mountain area soil.</title>
        <authorList>
            <person name="Wu M."/>
        </authorList>
    </citation>
    <scope>NUCLEOTIDE SEQUENCE [LARGE SCALE GENOMIC DNA]</scope>
    <source>
        <strain evidence="10 11">RA17</strain>
    </source>
</reference>
<evidence type="ECO:0000256" key="4">
    <source>
        <dbReference type="ARBA" id="ARBA00022729"/>
    </source>
</evidence>
<evidence type="ECO:0000259" key="8">
    <source>
        <dbReference type="Pfam" id="PF05504"/>
    </source>
</evidence>
<dbReference type="Pfam" id="PF05504">
    <property type="entry name" value="Spore_GerAC"/>
    <property type="match status" value="1"/>
</dbReference>
<dbReference type="GO" id="GO:0009847">
    <property type="term" value="P:spore germination"/>
    <property type="evidence" value="ECO:0007669"/>
    <property type="project" value="InterPro"/>
</dbReference>
<dbReference type="OrthoDB" id="9816067at2"/>
<dbReference type="RefSeq" id="WP_112880012.1">
    <property type="nucleotide sequence ID" value="NZ_QLUW01000001.1"/>
</dbReference>
<evidence type="ECO:0000256" key="3">
    <source>
        <dbReference type="ARBA" id="ARBA00022544"/>
    </source>
</evidence>
<gene>
    <name evidence="10" type="ORF">DL346_00460</name>
</gene>
<comment type="subcellular location">
    <subcellularLocation>
        <location evidence="1">Membrane</location>
        <topology evidence="1">Lipid-anchor</topology>
    </subcellularLocation>
</comment>
<name>A0A328U9W0_9BACL</name>
<keyword evidence="3" id="KW-0309">Germination</keyword>
<dbReference type="EMBL" id="QLUW01000001">
    <property type="protein sequence ID" value="RAP77014.1"/>
    <property type="molecule type" value="Genomic_DNA"/>
</dbReference>
<feature type="domain" description="Spore germination protein N-terminal" evidence="9">
    <location>
        <begin position="29"/>
        <end position="203"/>
    </location>
</feature>
<comment type="similarity">
    <text evidence="2">Belongs to the GerABKC lipoprotein family.</text>
</comment>
<dbReference type="NCBIfam" id="TIGR02887">
    <property type="entry name" value="spore_ger_x_C"/>
    <property type="match status" value="1"/>
</dbReference>
<evidence type="ECO:0000259" key="9">
    <source>
        <dbReference type="Pfam" id="PF25198"/>
    </source>
</evidence>
<dbReference type="PANTHER" id="PTHR35789:SF1">
    <property type="entry name" value="SPORE GERMINATION PROTEIN B3"/>
    <property type="match status" value="1"/>
</dbReference>
<dbReference type="Gene3D" id="3.30.300.210">
    <property type="entry name" value="Nutrient germinant receptor protein C, domain 3"/>
    <property type="match status" value="1"/>
</dbReference>
<evidence type="ECO:0000313" key="11">
    <source>
        <dbReference type="Proteomes" id="UP000249260"/>
    </source>
</evidence>